<feature type="compositionally biased region" description="Low complexity" evidence="1">
    <location>
        <begin position="403"/>
        <end position="432"/>
    </location>
</feature>
<organism evidence="2 3">
    <name type="scientific">Aplosporella prunicola CBS 121167</name>
    <dbReference type="NCBI Taxonomy" id="1176127"/>
    <lineage>
        <taxon>Eukaryota</taxon>
        <taxon>Fungi</taxon>
        <taxon>Dikarya</taxon>
        <taxon>Ascomycota</taxon>
        <taxon>Pezizomycotina</taxon>
        <taxon>Dothideomycetes</taxon>
        <taxon>Dothideomycetes incertae sedis</taxon>
        <taxon>Botryosphaeriales</taxon>
        <taxon>Aplosporellaceae</taxon>
        <taxon>Aplosporella</taxon>
    </lineage>
</organism>
<evidence type="ECO:0000256" key="1">
    <source>
        <dbReference type="SAM" id="MobiDB-lite"/>
    </source>
</evidence>
<feature type="region of interest" description="Disordered" evidence="1">
    <location>
        <begin position="340"/>
        <end position="447"/>
    </location>
</feature>
<evidence type="ECO:0000313" key="3">
    <source>
        <dbReference type="Proteomes" id="UP000799438"/>
    </source>
</evidence>
<protein>
    <submittedName>
        <fullName evidence="2">Uncharacterized protein</fullName>
    </submittedName>
</protein>
<feature type="compositionally biased region" description="Basic and acidic residues" evidence="1">
    <location>
        <begin position="348"/>
        <end position="358"/>
    </location>
</feature>
<feature type="compositionally biased region" description="Polar residues" evidence="1">
    <location>
        <begin position="434"/>
        <end position="447"/>
    </location>
</feature>
<feature type="compositionally biased region" description="Low complexity" evidence="1">
    <location>
        <begin position="376"/>
        <end position="389"/>
    </location>
</feature>
<dbReference type="OrthoDB" id="25896at2759"/>
<reference evidence="2" key="1">
    <citation type="journal article" date="2020" name="Stud. Mycol.">
        <title>101 Dothideomycetes genomes: a test case for predicting lifestyles and emergence of pathogens.</title>
        <authorList>
            <person name="Haridas S."/>
            <person name="Albert R."/>
            <person name="Binder M."/>
            <person name="Bloem J."/>
            <person name="Labutti K."/>
            <person name="Salamov A."/>
            <person name="Andreopoulos B."/>
            <person name="Baker S."/>
            <person name="Barry K."/>
            <person name="Bills G."/>
            <person name="Bluhm B."/>
            <person name="Cannon C."/>
            <person name="Castanera R."/>
            <person name="Culley D."/>
            <person name="Daum C."/>
            <person name="Ezra D."/>
            <person name="Gonzalez J."/>
            <person name="Henrissat B."/>
            <person name="Kuo A."/>
            <person name="Liang C."/>
            <person name="Lipzen A."/>
            <person name="Lutzoni F."/>
            <person name="Magnuson J."/>
            <person name="Mondo S."/>
            <person name="Nolan M."/>
            <person name="Ohm R."/>
            <person name="Pangilinan J."/>
            <person name="Park H.-J."/>
            <person name="Ramirez L."/>
            <person name="Alfaro M."/>
            <person name="Sun H."/>
            <person name="Tritt A."/>
            <person name="Yoshinaga Y."/>
            <person name="Zwiers L.-H."/>
            <person name="Turgeon B."/>
            <person name="Goodwin S."/>
            <person name="Spatafora J."/>
            <person name="Crous P."/>
            <person name="Grigoriev I."/>
        </authorList>
    </citation>
    <scope>NUCLEOTIDE SEQUENCE</scope>
    <source>
        <strain evidence="2">CBS 121167</strain>
    </source>
</reference>
<name>A0A6A6BNT4_9PEZI</name>
<sequence>MSVTGLEVSVAVTAVVSAFQSAAGLVEILKKRHWRRRSDEAYREKALLESLEAGAVQIEDRYAADCKELGPEMRTGDDTARNRLLHIAITMQCEVIRSLQIGVQNEAAVIDLTVLHETAVMNKRDALTALAELRQRIFADSPEEAPRPSRPGLGLLSSSNSRSPMSSTPRFRSSAAGPKNLKNLPSAVTIPSEEECKSRLSRVLSHKRTSFAMSRKPDSRKLSSQAGVAGDMQWFAYKTPDNSPASLHELPAEVPQRLRTCVELPPPAYSPVNPAATPQRKKSPESDYFPDNPRPVHPLERELSPSPNEDTPRQDSDALPSDYYTHKQLNAAIMNWTGGLKNSQANNNHDDRTNERVSRNTSASTESRHSNPHDMSAASSNQSSSSRASTCPTPVDSTRHSCSSAPNSPSETPSSNELTPTLSPQTLTTYPTHRSWTSESSFNSNLSRVSTIPRAPISITSRPPLPRLGRPCKENNYWNFCKGAWSLCEDFKKGLELRTKPIGMYTSALVWQCRTCAFEGPSFGAKKPYSVDPRAHELAVSLTSMGPDGPHPGTRVSFGGGDGGATPRPIAPSEGRVRYRWIFLAKSHARARAPRVEMARHSSTGSAGAAARGAVAGDRPGYSYGCTLCCAEGRLTAVFGTAETLLRHVYLEHGGRGVSKEVCERTKCVVGRWAGRDEEWEVNILGPKADDGEGGFSMGLGMGMGIEEGARVLGVSPGAGGKDGAVRGVGEGVVECQIPPGLKGEEFQIPPGLGGLMN</sequence>
<feature type="compositionally biased region" description="Polar residues" evidence="1">
    <location>
        <begin position="390"/>
        <end position="402"/>
    </location>
</feature>
<evidence type="ECO:0000313" key="2">
    <source>
        <dbReference type="EMBL" id="KAF2144925.1"/>
    </source>
</evidence>
<feature type="region of interest" description="Disordered" evidence="1">
    <location>
        <begin position="141"/>
        <end position="225"/>
    </location>
</feature>
<dbReference type="RefSeq" id="XP_033400637.1">
    <property type="nucleotide sequence ID" value="XM_033546035.1"/>
</dbReference>
<accession>A0A6A6BNT4</accession>
<dbReference type="AlphaFoldDB" id="A0A6A6BNT4"/>
<feature type="region of interest" description="Disordered" evidence="1">
    <location>
        <begin position="263"/>
        <end position="321"/>
    </location>
</feature>
<dbReference type="Proteomes" id="UP000799438">
    <property type="component" value="Unassembled WGS sequence"/>
</dbReference>
<dbReference type="GeneID" id="54303541"/>
<gene>
    <name evidence="2" type="ORF">K452DRAFT_356277</name>
</gene>
<dbReference type="EMBL" id="ML995478">
    <property type="protein sequence ID" value="KAF2144925.1"/>
    <property type="molecule type" value="Genomic_DNA"/>
</dbReference>
<proteinExistence type="predicted"/>
<keyword evidence="3" id="KW-1185">Reference proteome</keyword>
<feature type="region of interest" description="Disordered" evidence="1">
    <location>
        <begin position="544"/>
        <end position="572"/>
    </location>
</feature>
<feature type="compositionally biased region" description="Low complexity" evidence="1">
    <location>
        <begin position="150"/>
        <end position="170"/>
    </location>
</feature>